<dbReference type="FunFam" id="1.20.1250.20:FF:000247">
    <property type="entry name" value="MFS general substrate transporter"/>
    <property type="match status" value="1"/>
</dbReference>
<evidence type="ECO:0000313" key="7">
    <source>
        <dbReference type="EMBL" id="OBT96341.1"/>
    </source>
</evidence>
<dbReference type="InterPro" id="IPR036259">
    <property type="entry name" value="MFS_trans_sf"/>
</dbReference>
<feature type="transmembrane region" description="Helical" evidence="6">
    <location>
        <begin position="393"/>
        <end position="413"/>
    </location>
</feature>
<keyword evidence="8" id="KW-1185">Reference proteome</keyword>
<organism evidence="7 8">
    <name type="scientific">Pseudogymnoascus verrucosus</name>
    <dbReference type="NCBI Taxonomy" id="342668"/>
    <lineage>
        <taxon>Eukaryota</taxon>
        <taxon>Fungi</taxon>
        <taxon>Dikarya</taxon>
        <taxon>Ascomycota</taxon>
        <taxon>Pezizomycotina</taxon>
        <taxon>Leotiomycetes</taxon>
        <taxon>Thelebolales</taxon>
        <taxon>Thelebolaceae</taxon>
        <taxon>Pseudogymnoascus</taxon>
    </lineage>
</organism>
<sequence length="576" mass="65606">MAIIVWSKGRAPSPDIGDGSLSDSFSGTPTDKKANISIETLPLAETVTVQKYWWSTKSKLDPNAIATQPSVYDDPAVAKHYQPRADYENLHRFDPSARWTWKEEWAVVRKVDVKILIFACVAFMALELDRANLSQALTDNFLKDLHMNTNDYNLGNTVFRLSFLCAELPSQLVSKWIGPDRWIPMQMILWSIVAAAQYGLSGRTSFLTCRALLAILQGGFIPDMILYLSYFYTSRELPIRLSIWWTFMSVADILASFIAFGILHMRGINGKSGWRWLFLIEGIFTGVLGVAAFFLMPPSPTQTASKLRGKKGWFTEREETIIVTRALRDDPSKGSMHNRQPITPKLLYKSLSDYHLWPMYLVGLTFQLPTNPPHSYLTLSLRSLGFDTFQTNLLVIPSQVGHIITMLGITLLSDYTGQLSLTAVLAQIWVLPFLISLYIIDSTTASKWTIWIITTILLSYPNMHAVQVGWISQNSNTVRSRTVSAAMYNMFVQAQGIIGANVYREDDKPRYRRGNRALVALCSANIVIYLGVRVYYKWVNKRRDDIWNSWTDEEKEAYVLTTKDEGNKRLDFRFVY</sequence>
<comment type="subcellular location">
    <subcellularLocation>
        <location evidence="1">Membrane</location>
        <topology evidence="1">Multi-pass membrane protein</topology>
    </subcellularLocation>
</comment>
<evidence type="ECO:0000256" key="2">
    <source>
        <dbReference type="ARBA" id="ARBA00022448"/>
    </source>
</evidence>
<keyword evidence="2" id="KW-0813">Transport</keyword>
<dbReference type="FunFam" id="1.20.1250.20:FF:000106">
    <property type="entry name" value="MFS transporter, putative"/>
    <property type="match status" value="1"/>
</dbReference>
<proteinExistence type="predicted"/>
<evidence type="ECO:0000256" key="5">
    <source>
        <dbReference type="ARBA" id="ARBA00023136"/>
    </source>
</evidence>
<dbReference type="EMBL" id="KV460229">
    <property type="protein sequence ID" value="OBT96341.1"/>
    <property type="molecule type" value="Genomic_DNA"/>
</dbReference>
<feature type="transmembrane region" description="Helical" evidence="6">
    <location>
        <begin position="419"/>
        <end position="440"/>
    </location>
</feature>
<keyword evidence="3 6" id="KW-0812">Transmembrane</keyword>
<keyword evidence="5 6" id="KW-0472">Membrane</keyword>
<feature type="transmembrane region" description="Helical" evidence="6">
    <location>
        <begin position="212"/>
        <end position="231"/>
    </location>
</feature>
<dbReference type="RefSeq" id="XP_018130074.1">
    <property type="nucleotide sequence ID" value="XM_018275307.1"/>
</dbReference>
<accession>A0A1B8GKI1</accession>
<feature type="transmembrane region" description="Helical" evidence="6">
    <location>
        <begin position="243"/>
        <end position="264"/>
    </location>
</feature>
<gene>
    <name evidence="7" type="ORF">VE01_05849</name>
</gene>
<reference evidence="7 8" key="1">
    <citation type="submission" date="2016-03" db="EMBL/GenBank/DDBJ databases">
        <title>Comparative genomics of Pseudogymnoascus destructans, the fungus causing white-nose syndrome of bats.</title>
        <authorList>
            <person name="Palmer J.M."/>
            <person name="Drees K.P."/>
            <person name="Foster J.T."/>
            <person name="Lindner D.L."/>
        </authorList>
    </citation>
    <scope>NUCLEOTIDE SEQUENCE [LARGE SCALE GENOMIC DNA]</scope>
    <source>
        <strain evidence="7 8">UAMH 10579</strain>
    </source>
</reference>
<feature type="transmembrane region" description="Helical" evidence="6">
    <location>
        <begin position="517"/>
        <end position="536"/>
    </location>
</feature>
<dbReference type="GO" id="GO:0016020">
    <property type="term" value="C:membrane"/>
    <property type="evidence" value="ECO:0007669"/>
    <property type="project" value="UniProtKB-SubCell"/>
</dbReference>
<feature type="transmembrane region" description="Helical" evidence="6">
    <location>
        <begin position="276"/>
        <end position="296"/>
    </location>
</feature>
<protein>
    <recommendedName>
        <fullName evidence="9">Major facilitator superfamily (MFS) profile domain-containing protein</fullName>
    </recommendedName>
</protein>
<dbReference type="GO" id="GO:0022857">
    <property type="term" value="F:transmembrane transporter activity"/>
    <property type="evidence" value="ECO:0007669"/>
    <property type="project" value="InterPro"/>
</dbReference>
<evidence type="ECO:0000256" key="3">
    <source>
        <dbReference type="ARBA" id="ARBA00022692"/>
    </source>
</evidence>
<dbReference type="PANTHER" id="PTHR43791:SF65">
    <property type="entry name" value="MAJOR FACILITATOR SUPERFAMILY (MFS) PROFILE DOMAIN-CONTAINING PROTEIN-RELATED"/>
    <property type="match status" value="1"/>
</dbReference>
<dbReference type="InterPro" id="IPR011701">
    <property type="entry name" value="MFS"/>
</dbReference>
<dbReference type="Pfam" id="PF07690">
    <property type="entry name" value="MFS_1"/>
    <property type="match status" value="1"/>
</dbReference>
<evidence type="ECO:0000256" key="4">
    <source>
        <dbReference type="ARBA" id="ARBA00022989"/>
    </source>
</evidence>
<dbReference type="OrthoDB" id="1935484at2759"/>
<dbReference type="SUPFAM" id="SSF103473">
    <property type="entry name" value="MFS general substrate transporter"/>
    <property type="match status" value="1"/>
</dbReference>
<dbReference type="AlphaFoldDB" id="A0A1B8GKI1"/>
<dbReference type="PANTHER" id="PTHR43791">
    <property type="entry name" value="PERMEASE-RELATED"/>
    <property type="match status" value="1"/>
</dbReference>
<evidence type="ECO:0008006" key="9">
    <source>
        <dbReference type="Google" id="ProtNLM"/>
    </source>
</evidence>
<evidence type="ECO:0000256" key="6">
    <source>
        <dbReference type="SAM" id="Phobius"/>
    </source>
</evidence>
<keyword evidence="4 6" id="KW-1133">Transmembrane helix</keyword>
<dbReference type="Gene3D" id="1.20.1250.20">
    <property type="entry name" value="MFS general substrate transporter like domains"/>
    <property type="match status" value="1"/>
</dbReference>
<dbReference type="GeneID" id="28839235"/>
<name>A0A1B8GKI1_9PEZI</name>
<evidence type="ECO:0000313" key="8">
    <source>
        <dbReference type="Proteomes" id="UP000091956"/>
    </source>
</evidence>
<reference evidence="8" key="2">
    <citation type="journal article" date="2018" name="Nat. Commun.">
        <title>Extreme sensitivity to ultraviolet light in the fungal pathogen causing white-nose syndrome of bats.</title>
        <authorList>
            <person name="Palmer J.M."/>
            <person name="Drees K.P."/>
            <person name="Foster J.T."/>
            <person name="Lindner D.L."/>
        </authorList>
    </citation>
    <scope>NUCLEOTIDE SEQUENCE [LARGE SCALE GENOMIC DNA]</scope>
    <source>
        <strain evidence="8">UAMH 10579</strain>
    </source>
</reference>
<evidence type="ECO:0000256" key="1">
    <source>
        <dbReference type="ARBA" id="ARBA00004141"/>
    </source>
</evidence>
<dbReference type="Proteomes" id="UP000091956">
    <property type="component" value="Unassembled WGS sequence"/>
</dbReference>